<proteinExistence type="predicted"/>
<reference evidence="1" key="1">
    <citation type="submission" date="2021-10" db="EMBL/GenBank/DDBJ databases">
        <title>Melipona bicolor Genome sequencing and assembly.</title>
        <authorList>
            <person name="Araujo N.S."/>
            <person name="Arias M.C."/>
        </authorList>
    </citation>
    <scope>NUCLEOTIDE SEQUENCE</scope>
    <source>
        <strain evidence="1">USP_2M_L1-L4_2017</strain>
        <tissue evidence="1">Whole body</tissue>
    </source>
</reference>
<name>A0AA40KX20_9HYME</name>
<comment type="caution">
    <text evidence="1">The sequence shown here is derived from an EMBL/GenBank/DDBJ whole genome shotgun (WGS) entry which is preliminary data.</text>
</comment>
<dbReference type="Proteomes" id="UP001177670">
    <property type="component" value="Unassembled WGS sequence"/>
</dbReference>
<keyword evidence="2" id="KW-1185">Reference proteome</keyword>
<protein>
    <submittedName>
        <fullName evidence="1">Uncharacterized protein</fullName>
    </submittedName>
</protein>
<dbReference type="AlphaFoldDB" id="A0AA40KX20"/>
<evidence type="ECO:0000313" key="1">
    <source>
        <dbReference type="EMBL" id="KAK1135857.1"/>
    </source>
</evidence>
<sequence length="100" mass="11260">MNGRDRARPACSLHTTVREESSAARTALAHRPFPGLQRVAVKDTGPMSRMAQCIEGTFDQITWMLAGGQEVFTSPLKKRSCPARSELLHLESIKWIKFYQ</sequence>
<gene>
    <name evidence="1" type="ORF">K0M31_000429</name>
</gene>
<organism evidence="1 2">
    <name type="scientific">Melipona bicolor</name>
    <dbReference type="NCBI Taxonomy" id="60889"/>
    <lineage>
        <taxon>Eukaryota</taxon>
        <taxon>Metazoa</taxon>
        <taxon>Ecdysozoa</taxon>
        <taxon>Arthropoda</taxon>
        <taxon>Hexapoda</taxon>
        <taxon>Insecta</taxon>
        <taxon>Pterygota</taxon>
        <taxon>Neoptera</taxon>
        <taxon>Endopterygota</taxon>
        <taxon>Hymenoptera</taxon>
        <taxon>Apocrita</taxon>
        <taxon>Aculeata</taxon>
        <taxon>Apoidea</taxon>
        <taxon>Anthophila</taxon>
        <taxon>Apidae</taxon>
        <taxon>Melipona</taxon>
    </lineage>
</organism>
<dbReference type="EMBL" id="JAHYIQ010000001">
    <property type="protein sequence ID" value="KAK1135857.1"/>
    <property type="molecule type" value="Genomic_DNA"/>
</dbReference>
<accession>A0AA40KX20</accession>
<evidence type="ECO:0000313" key="2">
    <source>
        <dbReference type="Proteomes" id="UP001177670"/>
    </source>
</evidence>